<gene>
    <name evidence="2" type="ORF">H6G83_11715</name>
</gene>
<proteinExistence type="predicted"/>
<protein>
    <recommendedName>
        <fullName evidence="4">SxtE</fullName>
    </recommendedName>
</protein>
<reference evidence="2 3" key="1">
    <citation type="journal article" date="2020" name="ISME J.">
        <title>Comparative genomics reveals insights into cyanobacterial evolution and habitat adaptation.</title>
        <authorList>
            <person name="Chen M.Y."/>
            <person name="Teng W.K."/>
            <person name="Zhao L."/>
            <person name="Hu C.X."/>
            <person name="Zhou Y.K."/>
            <person name="Han B.P."/>
            <person name="Song L.R."/>
            <person name="Shu W.S."/>
        </authorList>
    </citation>
    <scope>NUCLEOTIDE SEQUENCE [LARGE SCALE GENOMIC DNA]</scope>
    <source>
        <strain evidence="2 3">FACHB-119</strain>
    </source>
</reference>
<dbReference type="EMBL" id="JACJSG010000013">
    <property type="protein sequence ID" value="MBD2501258.1"/>
    <property type="molecule type" value="Genomic_DNA"/>
</dbReference>
<evidence type="ECO:0000256" key="1">
    <source>
        <dbReference type="SAM" id="Phobius"/>
    </source>
</evidence>
<evidence type="ECO:0000313" key="2">
    <source>
        <dbReference type="EMBL" id="MBD2501258.1"/>
    </source>
</evidence>
<dbReference type="Proteomes" id="UP000661112">
    <property type="component" value="Unassembled WGS sequence"/>
</dbReference>
<name>A0ABR8D283_9NOST</name>
<organism evidence="2 3">
    <name type="scientific">Anabaena azotica FACHB-119</name>
    <dbReference type="NCBI Taxonomy" id="947527"/>
    <lineage>
        <taxon>Bacteria</taxon>
        <taxon>Bacillati</taxon>
        <taxon>Cyanobacteriota</taxon>
        <taxon>Cyanophyceae</taxon>
        <taxon>Nostocales</taxon>
        <taxon>Nostocaceae</taxon>
        <taxon>Anabaena</taxon>
        <taxon>Anabaena azotica</taxon>
    </lineage>
</organism>
<keyword evidence="1" id="KW-0812">Transmembrane</keyword>
<feature type="transmembrane region" description="Helical" evidence="1">
    <location>
        <begin position="12"/>
        <end position="33"/>
    </location>
</feature>
<sequence>MNKFLAKQTTKLIGIVLALLTIVSVGIFCPSALATINTTNPNSTIVTGKDIVGSTQPLIVSGTATSQENTWGRLIRITGANSRNVAPFNGPSFFDIGIDDEGNFFINAPVDTKTSHSLIISPDGFVTIPRKK</sequence>
<evidence type="ECO:0000313" key="3">
    <source>
        <dbReference type="Proteomes" id="UP000661112"/>
    </source>
</evidence>
<evidence type="ECO:0008006" key="4">
    <source>
        <dbReference type="Google" id="ProtNLM"/>
    </source>
</evidence>
<dbReference type="RefSeq" id="WP_190471683.1">
    <property type="nucleotide sequence ID" value="NZ_JACJSG010000013.1"/>
</dbReference>
<accession>A0ABR8D283</accession>
<keyword evidence="3" id="KW-1185">Reference proteome</keyword>
<keyword evidence="1" id="KW-1133">Transmembrane helix</keyword>
<keyword evidence="1" id="KW-0472">Membrane</keyword>
<comment type="caution">
    <text evidence="2">The sequence shown here is derived from an EMBL/GenBank/DDBJ whole genome shotgun (WGS) entry which is preliminary data.</text>
</comment>